<dbReference type="InterPro" id="IPR027329">
    <property type="entry name" value="TPX2_C"/>
</dbReference>
<evidence type="ECO:0000256" key="5">
    <source>
        <dbReference type="ARBA" id="ARBA00023212"/>
    </source>
</evidence>
<evidence type="ECO:0000256" key="3">
    <source>
        <dbReference type="ARBA" id="ARBA00022490"/>
    </source>
</evidence>
<gene>
    <name evidence="9" type="ORF">ANE_LOCUS19439</name>
</gene>
<dbReference type="AlphaFoldDB" id="A0A565C5W5"/>
<comment type="similarity">
    <text evidence="2">Belongs to the TPX2 family.</text>
</comment>
<keyword evidence="10" id="KW-1185">Reference proteome</keyword>
<reference evidence="9" key="1">
    <citation type="submission" date="2019-07" db="EMBL/GenBank/DDBJ databases">
        <authorList>
            <person name="Dittberner H."/>
        </authorList>
    </citation>
    <scope>NUCLEOTIDE SEQUENCE [LARGE SCALE GENOMIC DNA]</scope>
</reference>
<keyword evidence="6" id="KW-0175">Coiled coil</keyword>
<evidence type="ECO:0000313" key="10">
    <source>
        <dbReference type="Proteomes" id="UP000489600"/>
    </source>
</evidence>
<feature type="region of interest" description="Disordered" evidence="7">
    <location>
        <begin position="125"/>
        <end position="165"/>
    </location>
</feature>
<evidence type="ECO:0000313" key="9">
    <source>
        <dbReference type="EMBL" id="VVB08995.1"/>
    </source>
</evidence>
<evidence type="ECO:0000256" key="1">
    <source>
        <dbReference type="ARBA" id="ARBA00004245"/>
    </source>
</evidence>
<feature type="domain" description="TPX2 C-terminal" evidence="8">
    <location>
        <begin position="98"/>
        <end position="132"/>
    </location>
</feature>
<dbReference type="Proteomes" id="UP000489600">
    <property type="component" value="Unassembled WGS sequence"/>
</dbReference>
<comment type="subcellular location">
    <subcellularLocation>
        <location evidence="1">Cytoplasm</location>
        <location evidence="1">Cytoskeleton</location>
    </subcellularLocation>
</comment>
<evidence type="ECO:0000259" key="8">
    <source>
        <dbReference type="Pfam" id="PF06886"/>
    </source>
</evidence>
<dbReference type="EMBL" id="CABITT030000006">
    <property type="protein sequence ID" value="VVB08995.1"/>
    <property type="molecule type" value="Genomic_DNA"/>
</dbReference>
<dbReference type="InterPro" id="IPR044833">
    <property type="entry name" value="WDL5/6"/>
</dbReference>
<organism evidence="9 10">
    <name type="scientific">Arabis nemorensis</name>
    <dbReference type="NCBI Taxonomy" id="586526"/>
    <lineage>
        <taxon>Eukaryota</taxon>
        <taxon>Viridiplantae</taxon>
        <taxon>Streptophyta</taxon>
        <taxon>Embryophyta</taxon>
        <taxon>Tracheophyta</taxon>
        <taxon>Spermatophyta</taxon>
        <taxon>Magnoliopsida</taxon>
        <taxon>eudicotyledons</taxon>
        <taxon>Gunneridae</taxon>
        <taxon>Pentapetalae</taxon>
        <taxon>rosids</taxon>
        <taxon>malvids</taxon>
        <taxon>Brassicales</taxon>
        <taxon>Brassicaceae</taxon>
        <taxon>Arabideae</taxon>
        <taxon>Arabis</taxon>
    </lineage>
</organism>
<evidence type="ECO:0000256" key="7">
    <source>
        <dbReference type="SAM" id="MobiDB-lite"/>
    </source>
</evidence>
<dbReference type="OrthoDB" id="1939285at2759"/>
<proteinExistence type="inferred from homology"/>
<keyword evidence="3" id="KW-0963">Cytoplasm</keyword>
<comment type="caution">
    <text evidence="9">The sequence shown here is derived from an EMBL/GenBank/DDBJ whole genome shotgun (WGS) entry which is preliminary data.</text>
</comment>
<dbReference type="PANTHER" id="PTHR31358">
    <property type="entry name" value="PROTEIN WVD2-LIKE 4"/>
    <property type="match status" value="1"/>
</dbReference>
<sequence length="165" mass="19252">MAERLKSRSSPNAEPQRASALPNYGFSFRCDQWAEKRRELYSKLEEKIHAKEEEKNTVQAMSKIVLYALLFVFKYLLIRLKCLDARSFSCKNTLVYLQETQEAELKMLRKILNFKATPMPSFYQEPQAPKTELKKIPITRPNSPKLGRKKTDSEEAISCERNSTR</sequence>
<dbReference type="GO" id="GO:0005874">
    <property type="term" value="C:microtubule"/>
    <property type="evidence" value="ECO:0007669"/>
    <property type="project" value="UniProtKB-KW"/>
</dbReference>
<evidence type="ECO:0000256" key="4">
    <source>
        <dbReference type="ARBA" id="ARBA00022701"/>
    </source>
</evidence>
<dbReference type="Pfam" id="PF06886">
    <property type="entry name" value="TPX2"/>
    <property type="match status" value="2"/>
</dbReference>
<evidence type="ECO:0000256" key="6">
    <source>
        <dbReference type="SAM" id="Coils"/>
    </source>
</evidence>
<dbReference type="PANTHER" id="PTHR31358:SF29">
    <property type="entry name" value="PROTEIN WVD2-LIKE 5-RELATED"/>
    <property type="match status" value="1"/>
</dbReference>
<protein>
    <recommendedName>
        <fullName evidence="8">TPX2 C-terminal domain-containing protein</fullName>
    </recommendedName>
</protein>
<dbReference type="GO" id="GO:0008017">
    <property type="term" value="F:microtubule binding"/>
    <property type="evidence" value="ECO:0007669"/>
    <property type="project" value="InterPro"/>
</dbReference>
<accession>A0A565C5W5</accession>
<feature type="domain" description="TPX2 C-terminal" evidence="8">
    <location>
        <begin position="26"/>
        <end position="63"/>
    </location>
</feature>
<evidence type="ECO:0000256" key="2">
    <source>
        <dbReference type="ARBA" id="ARBA00005885"/>
    </source>
</evidence>
<keyword evidence="5" id="KW-0206">Cytoskeleton</keyword>
<feature type="coiled-coil region" evidence="6">
    <location>
        <begin position="34"/>
        <end position="61"/>
    </location>
</feature>
<name>A0A565C5W5_9BRAS</name>
<keyword evidence="4" id="KW-0493">Microtubule</keyword>